<feature type="transmembrane region" description="Helical" evidence="12">
    <location>
        <begin position="212"/>
        <end position="231"/>
    </location>
</feature>
<evidence type="ECO:0000256" key="7">
    <source>
        <dbReference type="ARBA" id="ARBA00022842"/>
    </source>
</evidence>
<feature type="domain" description="P-type ATPase A" evidence="13">
    <location>
        <begin position="265"/>
        <end position="374"/>
    </location>
</feature>
<dbReference type="InterPro" id="IPR059000">
    <property type="entry name" value="ATPase_P-type_domA"/>
</dbReference>
<feature type="domain" description="P5B-type ATPase N-terminal" evidence="15">
    <location>
        <begin position="42"/>
        <end position="113"/>
    </location>
</feature>
<keyword evidence="8 12" id="KW-1278">Translocase</keyword>
<evidence type="ECO:0000256" key="3">
    <source>
        <dbReference type="ARBA" id="ARBA00022692"/>
    </source>
</evidence>
<evidence type="ECO:0000256" key="10">
    <source>
        <dbReference type="ARBA" id="ARBA00023136"/>
    </source>
</evidence>
<dbReference type="STRING" id="74557.A0A1V9ZEH5"/>
<keyword evidence="5 12" id="KW-0547">Nucleotide-binding</keyword>
<dbReference type="GO" id="GO:0005524">
    <property type="term" value="F:ATP binding"/>
    <property type="evidence" value="ECO:0007669"/>
    <property type="project" value="UniProtKB-UniRule"/>
</dbReference>
<evidence type="ECO:0000313" key="17">
    <source>
        <dbReference type="Proteomes" id="UP000243217"/>
    </source>
</evidence>
<evidence type="ECO:0000256" key="1">
    <source>
        <dbReference type="ARBA" id="ARBA00004141"/>
    </source>
</evidence>
<dbReference type="GO" id="GO:0140358">
    <property type="term" value="F:P-type transmembrane transporter activity"/>
    <property type="evidence" value="ECO:0007669"/>
    <property type="project" value="InterPro"/>
</dbReference>
<keyword evidence="9 12" id="KW-1133">Transmembrane helix</keyword>
<protein>
    <recommendedName>
        <fullName evidence="12">Cation-transporting ATPase</fullName>
        <ecNumber evidence="12">7.2.2.-</ecNumber>
    </recommendedName>
</protein>
<evidence type="ECO:0000259" key="15">
    <source>
        <dbReference type="Pfam" id="PF12409"/>
    </source>
</evidence>
<dbReference type="InterPro" id="IPR023298">
    <property type="entry name" value="ATPase_P-typ_TM_dom_sf"/>
</dbReference>
<evidence type="ECO:0000313" key="16">
    <source>
        <dbReference type="EMBL" id="OQR96347.1"/>
    </source>
</evidence>
<keyword evidence="7 12" id="KW-0460">Magnesium</keyword>
<dbReference type="SUPFAM" id="SSF81665">
    <property type="entry name" value="Calcium ATPase, transmembrane domain M"/>
    <property type="match status" value="1"/>
</dbReference>
<dbReference type="Gene3D" id="1.20.1110.10">
    <property type="entry name" value="Calcium-transporting ATPase, transmembrane domain"/>
    <property type="match status" value="1"/>
</dbReference>
<comment type="catalytic activity">
    <reaction evidence="11 12">
        <text>ATP + H2O = ADP + phosphate + H(+)</text>
        <dbReference type="Rhea" id="RHEA:13065"/>
        <dbReference type="ChEBI" id="CHEBI:15377"/>
        <dbReference type="ChEBI" id="CHEBI:15378"/>
        <dbReference type="ChEBI" id="CHEBI:30616"/>
        <dbReference type="ChEBI" id="CHEBI:43474"/>
        <dbReference type="ChEBI" id="CHEBI:456216"/>
    </reaction>
</comment>
<evidence type="ECO:0000256" key="5">
    <source>
        <dbReference type="ARBA" id="ARBA00022741"/>
    </source>
</evidence>
<dbReference type="EMBL" id="JNBS01001975">
    <property type="protein sequence ID" value="OQR96347.1"/>
    <property type="molecule type" value="Genomic_DNA"/>
</dbReference>
<keyword evidence="10 12" id="KW-0472">Membrane</keyword>
<dbReference type="Pfam" id="PF00690">
    <property type="entry name" value="Cation_ATPase_N"/>
    <property type="match status" value="1"/>
</dbReference>
<evidence type="ECO:0000259" key="13">
    <source>
        <dbReference type="Pfam" id="PF00122"/>
    </source>
</evidence>
<keyword evidence="2" id="KW-0597">Phosphoprotein</keyword>
<keyword evidence="3 12" id="KW-0812">Transmembrane</keyword>
<dbReference type="InterPro" id="IPR008250">
    <property type="entry name" value="ATPase_P-typ_transduc_dom_A_sf"/>
</dbReference>
<dbReference type="OrthoDB" id="78844at2759"/>
<evidence type="ECO:0000256" key="2">
    <source>
        <dbReference type="ARBA" id="ARBA00022553"/>
    </source>
</evidence>
<dbReference type="Proteomes" id="UP000243217">
    <property type="component" value="Unassembled WGS sequence"/>
</dbReference>
<proteinExistence type="inferred from homology"/>
<dbReference type="Gene3D" id="2.70.150.10">
    <property type="entry name" value="Calcium-transporting ATPase, cytoplasmic transduction domain A"/>
    <property type="match status" value="1"/>
</dbReference>
<accession>A0A1V9ZEH5</accession>
<evidence type="ECO:0000256" key="12">
    <source>
        <dbReference type="RuleBase" id="RU362082"/>
    </source>
</evidence>
<dbReference type="InterPro" id="IPR006544">
    <property type="entry name" value="P-type_TPase_V"/>
</dbReference>
<organism evidence="16 17">
    <name type="scientific">Thraustotheca clavata</name>
    <dbReference type="NCBI Taxonomy" id="74557"/>
    <lineage>
        <taxon>Eukaryota</taxon>
        <taxon>Sar</taxon>
        <taxon>Stramenopiles</taxon>
        <taxon>Oomycota</taxon>
        <taxon>Saprolegniomycetes</taxon>
        <taxon>Saprolegniales</taxon>
        <taxon>Achlyaceae</taxon>
        <taxon>Thraustotheca</taxon>
    </lineage>
</organism>
<evidence type="ECO:0000256" key="6">
    <source>
        <dbReference type="ARBA" id="ARBA00022840"/>
    </source>
</evidence>
<comment type="subcellular location">
    <subcellularLocation>
        <location evidence="1 12">Membrane</location>
        <topology evidence="1 12">Multi-pass membrane protein</topology>
    </subcellularLocation>
</comment>
<dbReference type="InterPro" id="IPR047819">
    <property type="entry name" value="P5A-ATPase_N"/>
</dbReference>
<keyword evidence="4 12" id="KW-0479">Metal-binding</keyword>
<dbReference type="PROSITE" id="PS00154">
    <property type="entry name" value="ATPASE_E1_E2"/>
    <property type="match status" value="1"/>
</dbReference>
<dbReference type="InterPro" id="IPR004014">
    <property type="entry name" value="ATPase_P-typ_cation-transptr_N"/>
</dbReference>
<dbReference type="GO" id="GO:0019829">
    <property type="term" value="F:ATPase-coupled monoatomic cation transmembrane transporter activity"/>
    <property type="evidence" value="ECO:0007669"/>
    <property type="project" value="UniProtKB-UniRule"/>
</dbReference>
<dbReference type="SUPFAM" id="SSF81653">
    <property type="entry name" value="Calcium ATPase, transduction domain A"/>
    <property type="match status" value="1"/>
</dbReference>
<evidence type="ECO:0000256" key="8">
    <source>
        <dbReference type="ARBA" id="ARBA00022967"/>
    </source>
</evidence>
<gene>
    <name evidence="16" type="ORF">THRCLA_07310</name>
</gene>
<dbReference type="AlphaFoldDB" id="A0A1V9ZEH5"/>
<dbReference type="EC" id="7.2.2.-" evidence="12"/>
<dbReference type="PANTHER" id="PTHR45630:SF8">
    <property type="entry name" value="CATION-TRANSPORTING ATPASE"/>
    <property type="match status" value="1"/>
</dbReference>
<dbReference type="Pfam" id="PF00122">
    <property type="entry name" value="E1-E2_ATPase"/>
    <property type="match status" value="1"/>
</dbReference>
<dbReference type="GO" id="GO:0016020">
    <property type="term" value="C:membrane"/>
    <property type="evidence" value="ECO:0007669"/>
    <property type="project" value="UniProtKB-SubCell"/>
</dbReference>
<name>A0A1V9ZEH5_9STRA</name>
<keyword evidence="6 12" id="KW-0067">ATP-binding</keyword>
<evidence type="ECO:0000256" key="11">
    <source>
        <dbReference type="ARBA" id="ARBA00049360"/>
    </source>
</evidence>
<comment type="similarity">
    <text evidence="12">Belongs to the cation transport ATPase (P-type) (TC 3.A.3) family. Type V subfamily.</text>
</comment>
<reference evidence="16 17" key="1">
    <citation type="journal article" date="2014" name="Genome Biol. Evol.">
        <title>The secreted proteins of Achlya hypogyna and Thraustotheca clavata identify the ancestral oomycete secretome and reveal gene acquisitions by horizontal gene transfer.</title>
        <authorList>
            <person name="Misner I."/>
            <person name="Blouin N."/>
            <person name="Leonard G."/>
            <person name="Richards T.A."/>
            <person name="Lane C.E."/>
        </authorList>
    </citation>
    <scope>NUCLEOTIDE SEQUENCE [LARGE SCALE GENOMIC DNA]</scope>
    <source>
        <strain evidence="16 17">ATCC 34112</strain>
    </source>
</reference>
<comment type="caution">
    <text evidence="12">Lacks conserved residue(s) required for the propagation of feature annotation.</text>
</comment>
<dbReference type="PRINTS" id="PR00119">
    <property type="entry name" value="CATATPASE"/>
</dbReference>
<feature type="domain" description="Cation-transporting P-type ATPase N-terminal" evidence="14">
    <location>
        <begin position="151"/>
        <end position="206"/>
    </location>
</feature>
<dbReference type="Gene3D" id="3.40.50.1000">
    <property type="entry name" value="HAD superfamily/HAD-like"/>
    <property type="match status" value="1"/>
</dbReference>
<dbReference type="GO" id="GO:0046872">
    <property type="term" value="F:metal ion binding"/>
    <property type="evidence" value="ECO:0007669"/>
    <property type="project" value="UniProtKB-UniRule"/>
</dbReference>
<sequence>MPAAVRREELLDGPLVHVQSSEKDPLLSCDILPLPPLHVLPDEYVCIVAYGASKIRFLVYLVLCMASCGILCIAVSWWPWLFTIIARKRGVGMDQANYVLLTDSIGDVQEIKVFGNHHRWFEYKKQRYLYSIEKKKFERVAAALHETCSSVLRRINDGMYSDAITDRLSLFGPNTIDIPTEPLHRVLFHKVVHPFYLFQLISVVLWLEEEYYTYSLAIFGMSLSSILYEVVIQVQNARSMQALVLVIQVQNARSMQALVQCNVIVSAIRDGKEQLVEAKDLVVGDIVLVDEAIVAADMILIAGECTVDESSLTGEAIPVTKVRLHDQKKYIDDKTMQKSAILSAGSTVLRINGDAKAVVQKTGFSTSKGELFRSILYPESISFRIVTDSYRYLLALGVIAIATTILRIIDAIAAHSTMYDLLISVFDLISTAIPAALPMVLTVGIGFSLTRLNEADIFCIDAQRINLSGHIDCFCFDKTGTLTTESVDFVGIDSGNGLSNDYSNSDLHLGLGSCHGLTENYGTILGYPLEMSMFGTTNFSLQTTSRGLLLLEYGQDVALYKERFAFDASVQRSSVIVKHL</sequence>
<dbReference type="Pfam" id="PF12409">
    <property type="entry name" value="P5-ATPase"/>
    <property type="match status" value="1"/>
</dbReference>
<dbReference type="InterPro" id="IPR018303">
    <property type="entry name" value="ATPase_P-typ_P_site"/>
</dbReference>
<feature type="transmembrane region" description="Helical" evidence="12">
    <location>
        <begin position="421"/>
        <end position="447"/>
    </location>
</feature>
<dbReference type="PANTHER" id="PTHR45630">
    <property type="entry name" value="CATION-TRANSPORTING ATPASE-RELATED"/>
    <property type="match status" value="1"/>
</dbReference>
<evidence type="ECO:0000256" key="4">
    <source>
        <dbReference type="ARBA" id="ARBA00022723"/>
    </source>
</evidence>
<dbReference type="InterPro" id="IPR023214">
    <property type="entry name" value="HAD_sf"/>
</dbReference>
<feature type="non-terminal residue" evidence="16">
    <location>
        <position position="580"/>
    </location>
</feature>
<evidence type="ECO:0000259" key="14">
    <source>
        <dbReference type="Pfam" id="PF00690"/>
    </source>
</evidence>
<feature type="transmembrane region" description="Helical" evidence="12">
    <location>
        <begin position="57"/>
        <end position="80"/>
    </location>
</feature>
<evidence type="ECO:0000256" key="9">
    <source>
        <dbReference type="ARBA" id="ARBA00022989"/>
    </source>
</evidence>
<comment type="caution">
    <text evidence="16">The sequence shown here is derived from an EMBL/GenBank/DDBJ whole genome shotgun (WGS) entry which is preliminary data.</text>
</comment>
<keyword evidence="17" id="KW-1185">Reference proteome</keyword>
<feature type="transmembrane region" description="Helical" evidence="12">
    <location>
        <begin position="390"/>
        <end position="409"/>
    </location>
</feature>